<accession>A0A481YTP7</accession>
<protein>
    <submittedName>
        <fullName evidence="1">Uncharacterized protein</fullName>
    </submittedName>
</protein>
<name>A0A481YTP7_9VIRU</name>
<evidence type="ECO:0000313" key="1">
    <source>
        <dbReference type="EMBL" id="QBK86693.1"/>
    </source>
</evidence>
<proteinExistence type="predicted"/>
<gene>
    <name evidence="1" type="ORF">LCMAC103_00220</name>
</gene>
<organism evidence="1">
    <name type="scientific">Marseillevirus LCMAC103</name>
    <dbReference type="NCBI Taxonomy" id="2506604"/>
    <lineage>
        <taxon>Viruses</taxon>
        <taxon>Varidnaviria</taxon>
        <taxon>Bamfordvirae</taxon>
        <taxon>Nucleocytoviricota</taxon>
        <taxon>Megaviricetes</taxon>
        <taxon>Pimascovirales</taxon>
        <taxon>Pimascovirales incertae sedis</taxon>
        <taxon>Marseilleviridae</taxon>
    </lineage>
</organism>
<dbReference type="EMBL" id="MK500335">
    <property type="protein sequence ID" value="QBK86693.1"/>
    <property type="molecule type" value="Genomic_DNA"/>
</dbReference>
<sequence length="282" mass="31296">MRPRVVDPDPAIVSASVSISSREAQPFLLRTDTFETIADTWASIQAAEANFPRELRGALDDRVTRDPGAVVKEFLPIKFSAFVDRLVVVEEPGYDLFGLCQLEPLIELCRPHDMTYEECERAMQTGRPPKRCLCPECLVLRAALKKKTLKGSLPRCGDVVRAFDVPTEVGSVTLQIDGDAVWSRSPDASGRIQLAADEVIPLAALALCQVALEPPCEFTAEYLDLLPSVRSKLYEMDLGVYQKYFDKSWRNRADEATRPAAETSPGCHLCRRGHKCSPNRSA</sequence>
<reference evidence="1" key="1">
    <citation type="journal article" date="2019" name="MBio">
        <title>Virus Genomes from Deep Sea Sediments Expand the Ocean Megavirome and Support Independent Origins of Viral Gigantism.</title>
        <authorList>
            <person name="Backstrom D."/>
            <person name="Yutin N."/>
            <person name="Jorgensen S.L."/>
            <person name="Dharamshi J."/>
            <person name="Homa F."/>
            <person name="Zaremba-Niedwiedzka K."/>
            <person name="Spang A."/>
            <person name="Wolf Y.I."/>
            <person name="Koonin E.V."/>
            <person name="Ettema T.J."/>
        </authorList>
    </citation>
    <scope>NUCLEOTIDE SEQUENCE</scope>
</reference>